<organism evidence="1 2">
    <name type="scientific">Comamonas thiooxydans</name>
    <dbReference type="NCBI Taxonomy" id="363952"/>
    <lineage>
        <taxon>Bacteria</taxon>
        <taxon>Pseudomonadati</taxon>
        <taxon>Pseudomonadota</taxon>
        <taxon>Betaproteobacteria</taxon>
        <taxon>Burkholderiales</taxon>
        <taxon>Comamonadaceae</taxon>
        <taxon>Comamonas</taxon>
    </lineage>
</organism>
<protein>
    <submittedName>
        <fullName evidence="1">Uncharacterized protein</fullName>
    </submittedName>
</protein>
<proteinExistence type="predicted"/>
<dbReference type="Proteomes" id="UP000029567">
    <property type="component" value="Unassembled WGS sequence"/>
</dbReference>
<dbReference type="EMBL" id="AWTN01000116">
    <property type="protein sequence ID" value="KGG85790.1"/>
    <property type="molecule type" value="Genomic_DNA"/>
</dbReference>
<reference evidence="1 2" key="1">
    <citation type="submission" date="2013-09" db="EMBL/GenBank/DDBJ databases">
        <title>High correlation between genotypes and phenotypes of environmental bacteria Comamonas testosteroni strains.</title>
        <authorList>
            <person name="Liu L."/>
            <person name="Zhu W."/>
            <person name="Xia X."/>
            <person name="Xu B."/>
            <person name="Luo M."/>
            <person name="Wang G."/>
        </authorList>
    </citation>
    <scope>NUCLEOTIDE SEQUENCE [LARGE SCALE GENOMIC DNA]</scope>
    <source>
        <strain evidence="1 2">JL14</strain>
    </source>
</reference>
<name>A0A0E3BWS7_9BURK</name>
<accession>A0A0E3BWS7</accession>
<sequence>MGFMFFRALPPGLVEPLILRFCRIAARLWGIAVRAKQL</sequence>
<evidence type="ECO:0000313" key="1">
    <source>
        <dbReference type="EMBL" id="KGG85790.1"/>
    </source>
</evidence>
<gene>
    <name evidence="1" type="ORF">P245_21255</name>
</gene>
<evidence type="ECO:0000313" key="2">
    <source>
        <dbReference type="Proteomes" id="UP000029567"/>
    </source>
</evidence>
<comment type="caution">
    <text evidence="1">The sequence shown here is derived from an EMBL/GenBank/DDBJ whole genome shotgun (WGS) entry which is preliminary data.</text>
</comment>
<dbReference type="AlphaFoldDB" id="A0A0E3BWS7"/>